<dbReference type="EMBL" id="BSYB01000094">
    <property type="protein sequence ID" value="GMG54670.1"/>
    <property type="molecule type" value="Genomic_DNA"/>
</dbReference>
<protein>
    <submittedName>
        <fullName evidence="2">Unnamed protein product</fullName>
    </submittedName>
</protein>
<accession>A0ABQ6L9D1</accession>
<organism evidence="2 3">
    <name type="scientific">Aspergillus oryzae var. brunneus</name>
    <dbReference type="NCBI Taxonomy" id="332754"/>
    <lineage>
        <taxon>Eukaryota</taxon>
        <taxon>Fungi</taxon>
        <taxon>Dikarya</taxon>
        <taxon>Ascomycota</taxon>
        <taxon>Pezizomycotina</taxon>
        <taxon>Eurotiomycetes</taxon>
        <taxon>Eurotiomycetidae</taxon>
        <taxon>Eurotiales</taxon>
        <taxon>Aspergillaceae</taxon>
        <taxon>Aspergillus</taxon>
        <taxon>Aspergillus subgen. Circumdati</taxon>
    </lineage>
</organism>
<reference evidence="2" key="1">
    <citation type="submission" date="2023-04" db="EMBL/GenBank/DDBJ databases">
        <title>Aspergillus oryzae var. brunneus NBRC 4377.</title>
        <authorList>
            <person name="Ichikawa N."/>
            <person name="Sato H."/>
            <person name="Tonouchi N."/>
        </authorList>
    </citation>
    <scope>NUCLEOTIDE SEQUENCE</scope>
    <source>
        <strain evidence="2">NBRC 4377</strain>
    </source>
</reference>
<proteinExistence type="predicted"/>
<dbReference type="Proteomes" id="UP001165189">
    <property type="component" value="Unassembled WGS sequence"/>
</dbReference>
<evidence type="ECO:0000313" key="2">
    <source>
        <dbReference type="EMBL" id="GMG54670.1"/>
    </source>
</evidence>
<comment type="caution">
    <text evidence="2">The sequence shown here is derived from an EMBL/GenBank/DDBJ whole genome shotgun (WGS) entry which is preliminary data.</text>
</comment>
<evidence type="ECO:0000313" key="3">
    <source>
        <dbReference type="Proteomes" id="UP001165189"/>
    </source>
</evidence>
<sequence length="85" mass="9139">MEPQLEDITGIPPRPKDKSTLPGLEAGIVGWEGYDDPKNPLLTGAVIIPGQVHWHSLSRHLEFTICSAGLVGAHCVTVRYIGAPL</sequence>
<name>A0ABQ6L9D1_ASPOZ</name>
<keyword evidence="3" id="KW-1185">Reference proteome</keyword>
<evidence type="ECO:0000256" key="1">
    <source>
        <dbReference type="SAM" id="MobiDB-lite"/>
    </source>
</evidence>
<gene>
    <name evidence="2" type="ORF">Aory05_001290800</name>
</gene>
<feature type="region of interest" description="Disordered" evidence="1">
    <location>
        <begin position="1"/>
        <end position="22"/>
    </location>
</feature>